<dbReference type="EMBL" id="JAYKOT010000001">
    <property type="protein sequence ID" value="MEB3428837.1"/>
    <property type="molecule type" value="Genomic_DNA"/>
</dbReference>
<dbReference type="RefSeq" id="WP_324618870.1">
    <property type="nucleotide sequence ID" value="NZ_JAYKOT010000001.1"/>
</dbReference>
<dbReference type="InterPro" id="IPR021144">
    <property type="entry name" value="UPF0597"/>
</dbReference>
<dbReference type="InterPro" id="IPR005130">
    <property type="entry name" value="Ser_deHydtase-like_asu"/>
</dbReference>
<name>A0AAW9MVW1_9FIRM</name>
<organism evidence="3 4">
    <name type="scientific">Citroniella saccharovorans</name>
    <dbReference type="NCBI Taxonomy" id="2053367"/>
    <lineage>
        <taxon>Bacteria</taxon>
        <taxon>Bacillati</taxon>
        <taxon>Bacillota</taxon>
        <taxon>Tissierellia</taxon>
        <taxon>Tissierellales</taxon>
        <taxon>Peptoniphilaceae</taxon>
        <taxon>Citroniella</taxon>
    </lineage>
</organism>
<gene>
    <name evidence="3" type="ORF">VLK81_02160</name>
</gene>
<sequence>MKEEYIEDLISIVKEDTNPALGCTEPVAVAFTASTLRNYSKGELKELKIEVCNNIFKNGKSVMIPKTGKSGLDLAGILGFLGGNSEKGYMTLEDVKNSDIEKALIYIENNKVKLSHIDTDEDVFVRVSAFADNEAVATTISSHIGLKTIYVDGDLVYESKGKDHKKVDRSFLKELSFKEIKDLADTISLDRIMFIEDGIKMNEYASEEGLKSKDGLSIGKTLKNLMEEGSLKMDSSSKARLLTAAAADMRMGGGTCPIMTSGGSGNQGLGVIIPIKVVYDTENLEREKLIRSVFFAHLINVYVKAYSGKLSGMCGCAIGAGIGSSAGITYMLGGNLEEIEGSASNMFANLAGMLCDGAKDTCSLKLSTSAGEAVISSYLALEGVIVKPNVGIIGDSIEKTIQNIGDLSKKAFKGVDSFMLEIIDK</sequence>
<evidence type="ECO:0000259" key="2">
    <source>
        <dbReference type="Pfam" id="PF03313"/>
    </source>
</evidence>
<proteinExistence type="inferred from homology"/>
<dbReference type="HAMAP" id="MF_01845">
    <property type="entry name" value="UPF0597"/>
    <property type="match status" value="1"/>
</dbReference>
<feature type="domain" description="Serine dehydratase-like alpha subunit" evidence="2">
    <location>
        <begin position="169"/>
        <end position="420"/>
    </location>
</feature>
<evidence type="ECO:0000313" key="3">
    <source>
        <dbReference type="EMBL" id="MEB3428837.1"/>
    </source>
</evidence>
<dbReference type="GO" id="GO:0080146">
    <property type="term" value="F:L-cysteine desulfhydrase activity"/>
    <property type="evidence" value="ECO:0007669"/>
    <property type="project" value="TreeGrafter"/>
</dbReference>
<dbReference type="Pfam" id="PF03313">
    <property type="entry name" value="SDH_alpha"/>
    <property type="match status" value="1"/>
</dbReference>
<reference evidence="3 4" key="1">
    <citation type="submission" date="2024-01" db="EMBL/GenBank/DDBJ databases">
        <title>Complete genome sequence of Citroniella saccharovorans strain M6.X9, isolated from human fecal sample.</title>
        <authorList>
            <person name="Cheng G."/>
            <person name="Westerholm M."/>
            <person name="Schnurer A."/>
        </authorList>
    </citation>
    <scope>NUCLEOTIDE SEQUENCE [LARGE SCALE GENOMIC DNA]</scope>
    <source>
        <strain evidence="3 4">DSM 29873</strain>
    </source>
</reference>
<comment type="caution">
    <text evidence="3">The sequence shown here is derived from an EMBL/GenBank/DDBJ whole genome shotgun (WGS) entry which is preliminary data.</text>
</comment>
<accession>A0AAW9MVW1</accession>
<dbReference type="Proteomes" id="UP001357733">
    <property type="component" value="Unassembled WGS sequence"/>
</dbReference>
<keyword evidence="4" id="KW-1185">Reference proteome</keyword>
<protein>
    <recommendedName>
        <fullName evidence="1">UPF0597 protein VLK81_02160</fullName>
    </recommendedName>
</protein>
<keyword evidence="3" id="KW-0456">Lyase</keyword>
<dbReference type="PANTHER" id="PTHR30501">
    <property type="entry name" value="UPF0597 PROTEIN YHAM"/>
    <property type="match status" value="1"/>
</dbReference>
<dbReference type="PANTHER" id="PTHR30501:SF2">
    <property type="entry name" value="UPF0597 PROTEIN YHAM"/>
    <property type="match status" value="1"/>
</dbReference>
<comment type="similarity">
    <text evidence="1">Belongs to the UPF0597 family.</text>
</comment>
<evidence type="ECO:0000313" key="4">
    <source>
        <dbReference type="Proteomes" id="UP001357733"/>
    </source>
</evidence>
<dbReference type="GO" id="GO:0019450">
    <property type="term" value="P:L-cysteine catabolic process to pyruvate"/>
    <property type="evidence" value="ECO:0007669"/>
    <property type="project" value="TreeGrafter"/>
</dbReference>
<dbReference type="PIRSF" id="PIRSF006054">
    <property type="entry name" value="UCP006054"/>
    <property type="match status" value="1"/>
</dbReference>
<evidence type="ECO:0000256" key="1">
    <source>
        <dbReference type="HAMAP-Rule" id="MF_01845"/>
    </source>
</evidence>
<dbReference type="AlphaFoldDB" id="A0AAW9MVW1"/>